<dbReference type="Pfam" id="PF10604">
    <property type="entry name" value="Polyketide_cyc2"/>
    <property type="match status" value="1"/>
</dbReference>
<reference evidence="1 2" key="1">
    <citation type="submission" date="2018-10" db="EMBL/GenBank/DDBJ databases">
        <authorList>
            <person name="Li J."/>
        </authorList>
    </citation>
    <scope>NUCLEOTIDE SEQUENCE [LARGE SCALE GENOMIC DNA]</scope>
    <source>
        <strain evidence="1 2">ZD1-4</strain>
    </source>
</reference>
<organism evidence="1 2">
    <name type="scientific">Mycetocola zhadangensis</name>
    <dbReference type="NCBI Taxonomy" id="1164595"/>
    <lineage>
        <taxon>Bacteria</taxon>
        <taxon>Bacillati</taxon>
        <taxon>Actinomycetota</taxon>
        <taxon>Actinomycetes</taxon>
        <taxon>Micrococcales</taxon>
        <taxon>Microbacteriaceae</taxon>
        <taxon>Mycetocola</taxon>
    </lineage>
</organism>
<dbReference type="GO" id="GO:0008233">
    <property type="term" value="F:peptidase activity"/>
    <property type="evidence" value="ECO:0007669"/>
    <property type="project" value="UniProtKB-KW"/>
</dbReference>
<evidence type="ECO:0000313" key="2">
    <source>
        <dbReference type="Proteomes" id="UP000282460"/>
    </source>
</evidence>
<sequence length="320" mass="34639">MQILSLAAMEEASRTGSRDADLEHLFLALALSDQAAGTALRAAGVTLARAREAVQAMHSEQLNSIGISLSAPQPGRIVFHETRGYEWTPRALDVFKRAGDQGSGDAAAVLRELLVEPGGLIEDLLERLDTSAADITSALTTVTTSSTVTTPARSTAASGSINGSTETFVPAEVDVVWALLSDPTRMPEWNPSVGSVEFAENGDGQGATTWLAVVPAVHPDGKPARVKEKFRRRQMELTESVPLERIAWRTSYPAIKRGNTNVLAIDLAPAPGGTRLQLTVSWTRRGGWRRLFSWVLRPLQRFLMWLGLFQIGAGISRAFR</sequence>
<dbReference type="InterPro" id="IPR019587">
    <property type="entry name" value="Polyketide_cyclase/dehydratase"/>
</dbReference>
<dbReference type="Gene3D" id="3.30.530.20">
    <property type="match status" value="1"/>
</dbReference>
<dbReference type="InterPro" id="IPR023393">
    <property type="entry name" value="START-like_dom_sf"/>
</dbReference>
<dbReference type="OrthoDB" id="3428089at2"/>
<keyword evidence="2" id="KW-1185">Reference proteome</keyword>
<dbReference type="Gene3D" id="1.10.1780.10">
    <property type="entry name" value="Clp, N-terminal domain"/>
    <property type="match status" value="1"/>
</dbReference>
<comment type="caution">
    <text evidence="1">The sequence shown here is derived from an EMBL/GenBank/DDBJ whole genome shotgun (WGS) entry which is preliminary data.</text>
</comment>
<evidence type="ECO:0000313" key="1">
    <source>
        <dbReference type="EMBL" id="RLQ81567.1"/>
    </source>
</evidence>
<dbReference type="Proteomes" id="UP000282460">
    <property type="component" value="Unassembled WGS sequence"/>
</dbReference>
<name>A0A3L7ITK9_9MICO</name>
<dbReference type="SUPFAM" id="SSF55961">
    <property type="entry name" value="Bet v1-like"/>
    <property type="match status" value="1"/>
</dbReference>
<keyword evidence="1" id="KW-0378">Hydrolase</keyword>
<gene>
    <name evidence="1" type="ORF">D9V28_13780</name>
</gene>
<accession>A0A3L7ITK9</accession>
<dbReference type="EMBL" id="RCWJ01000004">
    <property type="protein sequence ID" value="RLQ81567.1"/>
    <property type="molecule type" value="Genomic_DNA"/>
</dbReference>
<keyword evidence="1" id="KW-0645">Protease</keyword>
<dbReference type="InterPro" id="IPR036628">
    <property type="entry name" value="Clp_N_dom_sf"/>
</dbReference>
<dbReference type="CDD" id="cd07812">
    <property type="entry name" value="SRPBCC"/>
    <property type="match status" value="1"/>
</dbReference>
<dbReference type="GO" id="GO:0006508">
    <property type="term" value="P:proteolysis"/>
    <property type="evidence" value="ECO:0007669"/>
    <property type="project" value="UniProtKB-KW"/>
</dbReference>
<dbReference type="AlphaFoldDB" id="A0A3L7ITK9"/>
<protein>
    <submittedName>
        <fullName evidence="1">Clp protease</fullName>
    </submittedName>
</protein>
<proteinExistence type="predicted"/>